<dbReference type="InterPro" id="IPR036390">
    <property type="entry name" value="WH_DNA-bd_sf"/>
</dbReference>
<dbReference type="AlphaFoldDB" id="A0A5C7F4Y7"/>
<evidence type="ECO:0000313" key="1">
    <source>
        <dbReference type="EMBL" id="TXF83351.1"/>
    </source>
</evidence>
<sequence length="109" mass="12512">MAFTDTLLRLQRLAHLIQRKSTGTPQELADKLGVSVRSVDNLLNTLRNFTEVEIEYCRERCSYCFAKPVKVSFDFIIPLDSGGDVRGGRKFISNFFVDAEFLRWEGAYL</sequence>
<proteinExistence type="predicted"/>
<dbReference type="SUPFAM" id="SSF46785">
    <property type="entry name" value="Winged helix' DNA-binding domain"/>
    <property type="match status" value="1"/>
</dbReference>
<dbReference type="Gene3D" id="1.10.10.10">
    <property type="entry name" value="Winged helix-like DNA-binding domain superfamily/Winged helix DNA-binding domain"/>
    <property type="match status" value="1"/>
</dbReference>
<keyword evidence="2" id="KW-1185">Reference proteome</keyword>
<comment type="caution">
    <text evidence="1">The sequence shown here is derived from an EMBL/GenBank/DDBJ whole genome shotgun (WGS) entry which is preliminary data.</text>
</comment>
<evidence type="ECO:0000313" key="2">
    <source>
        <dbReference type="Proteomes" id="UP000321907"/>
    </source>
</evidence>
<dbReference type="OrthoDB" id="770928at2"/>
<accession>A0A5C7F4Y7</accession>
<organism evidence="1 2">
    <name type="scientific">Neolewinella aurantiaca</name>
    <dbReference type="NCBI Taxonomy" id="2602767"/>
    <lineage>
        <taxon>Bacteria</taxon>
        <taxon>Pseudomonadati</taxon>
        <taxon>Bacteroidota</taxon>
        <taxon>Saprospiria</taxon>
        <taxon>Saprospirales</taxon>
        <taxon>Lewinellaceae</taxon>
        <taxon>Neolewinella</taxon>
    </lineage>
</organism>
<dbReference type="RefSeq" id="WP_147932866.1">
    <property type="nucleotide sequence ID" value="NZ_VOXD01000061.1"/>
</dbReference>
<dbReference type="Proteomes" id="UP000321907">
    <property type="component" value="Unassembled WGS sequence"/>
</dbReference>
<reference evidence="1 2" key="1">
    <citation type="submission" date="2019-08" db="EMBL/GenBank/DDBJ databases">
        <title>Lewinella sp. strain SSH13 Genome sequencing and assembly.</title>
        <authorList>
            <person name="Kim I."/>
        </authorList>
    </citation>
    <scope>NUCLEOTIDE SEQUENCE [LARGE SCALE GENOMIC DNA]</scope>
    <source>
        <strain evidence="1 2">SSH13</strain>
    </source>
</reference>
<dbReference type="InterPro" id="IPR036388">
    <property type="entry name" value="WH-like_DNA-bd_sf"/>
</dbReference>
<protein>
    <submittedName>
        <fullName evidence="1">HTH domain-containing protein</fullName>
    </submittedName>
</protein>
<name>A0A5C7F4Y7_9BACT</name>
<dbReference type="EMBL" id="VOXD01000061">
    <property type="protein sequence ID" value="TXF83351.1"/>
    <property type="molecule type" value="Genomic_DNA"/>
</dbReference>
<gene>
    <name evidence="1" type="ORF">FUA23_21620</name>
</gene>